<dbReference type="AlphaFoldDB" id="X0SUS2"/>
<organism evidence="1">
    <name type="scientific">marine sediment metagenome</name>
    <dbReference type="NCBI Taxonomy" id="412755"/>
    <lineage>
        <taxon>unclassified sequences</taxon>
        <taxon>metagenomes</taxon>
        <taxon>ecological metagenomes</taxon>
    </lineage>
</organism>
<evidence type="ECO:0000313" key="1">
    <source>
        <dbReference type="EMBL" id="GAF79672.1"/>
    </source>
</evidence>
<feature type="non-terminal residue" evidence="1">
    <location>
        <position position="1"/>
    </location>
</feature>
<name>X0SUS2_9ZZZZ</name>
<sequence>PSIAFLDDLEKWCLVLFLEKLPDDSNEFLPTVKVAGSFKIS</sequence>
<protein>
    <submittedName>
        <fullName evidence="1">Uncharacterized protein</fullName>
    </submittedName>
</protein>
<dbReference type="EMBL" id="BARS01009795">
    <property type="protein sequence ID" value="GAF79672.1"/>
    <property type="molecule type" value="Genomic_DNA"/>
</dbReference>
<comment type="caution">
    <text evidence="1">The sequence shown here is derived from an EMBL/GenBank/DDBJ whole genome shotgun (WGS) entry which is preliminary data.</text>
</comment>
<reference evidence="1" key="1">
    <citation type="journal article" date="2014" name="Front. Microbiol.">
        <title>High frequency of phylogenetically diverse reductive dehalogenase-homologous genes in deep subseafloor sedimentary metagenomes.</title>
        <authorList>
            <person name="Kawai M."/>
            <person name="Futagami T."/>
            <person name="Toyoda A."/>
            <person name="Takaki Y."/>
            <person name="Nishi S."/>
            <person name="Hori S."/>
            <person name="Arai W."/>
            <person name="Tsubouchi T."/>
            <person name="Morono Y."/>
            <person name="Uchiyama I."/>
            <person name="Ito T."/>
            <person name="Fujiyama A."/>
            <person name="Inagaki F."/>
            <person name="Takami H."/>
        </authorList>
    </citation>
    <scope>NUCLEOTIDE SEQUENCE</scope>
    <source>
        <strain evidence="1">Expedition CK06-06</strain>
    </source>
</reference>
<accession>X0SUS2</accession>
<proteinExistence type="predicted"/>
<gene>
    <name evidence="1" type="ORF">S01H1_18330</name>
</gene>